<feature type="transmembrane region" description="Helical" evidence="1">
    <location>
        <begin position="66"/>
        <end position="85"/>
    </location>
</feature>
<keyword evidence="1" id="KW-0472">Membrane</keyword>
<accession>A0ABW4V4K6</accession>
<evidence type="ECO:0000256" key="1">
    <source>
        <dbReference type="SAM" id="Phobius"/>
    </source>
</evidence>
<reference evidence="3" key="1">
    <citation type="journal article" date="2019" name="Int. J. Syst. Evol. Microbiol.">
        <title>The Global Catalogue of Microorganisms (GCM) 10K type strain sequencing project: providing services to taxonomists for standard genome sequencing and annotation.</title>
        <authorList>
            <consortium name="The Broad Institute Genomics Platform"/>
            <consortium name="The Broad Institute Genome Sequencing Center for Infectious Disease"/>
            <person name="Wu L."/>
            <person name="Ma J."/>
        </authorList>
    </citation>
    <scope>NUCLEOTIDE SEQUENCE [LARGE SCALE GENOMIC DNA]</scope>
    <source>
        <strain evidence="3">CCM 7043</strain>
    </source>
</reference>
<keyword evidence="1" id="KW-1133">Transmembrane helix</keyword>
<evidence type="ECO:0000313" key="3">
    <source>
        <dbReference type="Proteomes" id="UP001597338"/>
    </source>
</evidence>
<gene>
    <name evidence="2" type="ORF">ACFSL2_04565</name>
</gene>
<proteinExistence type="predicted"/>
<dbReference type="RefSeq" id="WP_377196701.1">
    <property type="nucleotide sequence ID" value="NZ_JBHUHF010000001.1"/>
</dbReference>
<dbReference type="EMBL" id="JBHUHF010000001">
    <property type="protein sequence ID" value="MFD2024776.1"/>
    <property type="molecule type" value="Genomic_DNA"/>
</dbReference>
<dbReference type="InterPro" id="IPR045590">
    <property type="entry name" value="DUF6463"/>
</dbReference>
<evidence type="ECO:0000313" key="2">
    <source>
        <dbReference type="EMBL" id="MFD2024776.1"/>
    </source>
</evidence>
<dbReference type="Pfam" id="PF20064">
    <property type="entry name" value="DUF6463"/>
    <property type="match status" value="1"/>
</dbReference>
<feature type="transmembrane region" description="Helical" evidence="1">
    <location>
        <begin position="20"/>
        <end position="39"/>
    </location>
</feature>
<comment type="caution">
    <text evidence="2">The sequence shown here is derived from an EMBL/GenBank/DDBJ whole genome shotgun (WGS) entry which is preliminary data.</text>
</comment>
<keyword evidence="3" id="KW-1185">Reference proteome</keyword>
<sequence>MRTSTRTPGTTGTPGTPGSALTRAGGALMILIAVVHVVFTSSPHWPGWLAGELRNGTASAESVASFWAQPGGFSVVVLLLGLLAVRAANRGERLPAYVGWTVLAWVGLCVFLVGPASGFSFALIPAVLLVAADVRARTAGSGGPAAVRSRR</sequence>
<protein>
    <submittedName>
        <fullName evidence="2">DUF6463 family protein</fullName>
    </submittedName>
</protein>
<organism evidence="2 3">
    <name type="scientific">Promicromonospora aerolata</name>
    <dbReference type="NCBI Taxonomy" id="195749"/>
    <lineage>
        <taxon>Bacteria</taxon>
        <taxon>Bacillati</taxon>
        <taxon>Actinomycetota</taxon>
        <taxon>Actinomycetes</taxon>
        <taxon>Micrococcales</taxon>
        <taxon>Promicromonosporaceae</taxon>
        <taxon>Promicromonospora</taxon>
    </lineage>
</organism>
<feature type="transmembrane region" description="Helical" evidence="1">
    <location>
        <begin position="97"/>
        <end position="124"/>
    </location>
</feature>
<keyword evidence="1" id="KW-0812">Transmembrane</keyword>
<name>A0ABW4V4K6_9MICO</name>
<dbReference type="Proteomes" id="UP001597338">
    <property type="component" value="Unassembled WGS sequence"/>
</dbReference>